<evidence type="ECO:0000256" key="2">
    <source>
        <dbReference type="ARBA" id="ARBA00022722"/>
    </source>
</evidence>
<evidence type="ECO:0000256" key="3">
    <source>
        <dbReference type="ARBA" id="ARBA00022741"/>
    </source>
</evidence>
<dbReference type="SUPFAM" id="SSF52540">
    <property type="entry name" value="P-loop containing nucleoside triphosphate hydrolases"/>
    <property type="match status" value="1"/>
</dbReference>
<evidence type="ECO:0000256" key="15">
    <source>
        <dbReference type="PROSITE-ProRule" id="PRU00560"/>
    </source>
</evidence>
<evidence type="ECO:0000313" key="20">
    <source>
        <dbReference type="Proteomes" id="UP000001919"/>
    </source>
</evidence>
<dbReference type="PATRIC" id="fig|446465.5.peg.586"/>
<keyword evidence="10" id="KW-0234">DNA repair</keyword>
<dbReference type="InterPro" id="IPR011604">
    <property type="entry name" value="PDDEXK-like_dom_sf"/>
</dbReference>
<evidence type="ECO:0000256" key="7">
    <source>
        <dbReference type="ARBA" id="ARBA00022839"/>
    </source>
</evidence>
<reference evidence="19 20" key="1">
    <citation type="journal article" date="2009" name="Stand. Genomic Sci.">
        <title>Complete genome sequence of Brachybacterium faecium type strain (Schefferle 6-10).</title>
        <authorList>
            <person name="Lapidus A."/>
            <person name="Pukall R."/>
            <person name="Labuttii K."/>
            <person name="Copeland A."/>
            <person name="Del Rio T.G."/>
            <person name="Nolan M."/>
            <person name="Chen F."/>
            <person name="Lucas S."/>
            <person name="Tice H."/>
            <person name="Cheng J.F."/>
            <person name="Bruce D."/>
            <person name="Goodwin L."/>
            <person name="Pitluck S."/>
            <person name="Rohde M."/>
            <person name="Goker M."/>
            <person name="Pati A."/>
            <person name="Ivanova N."/>
            <person name="Mavrommatis K."/>
            <person name="Chen A."/>
            <person name="Palaniappan K."/>
            <person name="D'haeseleer P."/>
            <person name="Chain P."/>
            <person name="Bristow J."/>
            <person name="Eisen J.A."/>
            <person name="Markowitz V."/>
            <person name="Hugenholtz P."/>
            <person name="Kyrpides N.C."/>
            <person name="Klenk H.P."/>
        </authorList>
    </citation>
    <scope>NUCLEOTIDE SEQUENCE [LARGE SCALE GENOMIC DNA]</scope>
    <source>
        <strain evidence="20">ATCC 43885 / DSM 4810 / JCM 11609 / LMG 19847 / NBRC 14762 / NCIMB 9860 / 6-10</strain>
    </source>
</reference>
<keyword evidence="7 19" id="KW-0269">Exonuclease</keyword>
<dbReference type="Gene3D" id="1.10.10.160">
    <property type="match status" value="1"/>
</dbReference>
<evidence type="ECO:0000256" key="10">
    <source>
        <dbReference type="ARBA" id="ARBA00023204"/>
    </source>
</evidence>
<dbReference type="InterPro" id="IPR027417">
    <property type="entry name" value="P-loop_NTPase"/>
</dbReference>
<organism evidence="19 20">
    <name type="scientific">Brachybacterium faecium (strain ATCC 43885 / DSM 4810 / JCM 11609 / LMG 19847 / NBRC 14762 / NCIMB 9860 / 6-10)</name>
    <dbReference type="NCBI Taxonomy" id="446465"/>
    <lineage>
        <taxon>Bacteria</taxon>
        <taxon>Bacillati</taxon>
        <taxon>Actinomycetota</taxon>
        <taxon>Actinomycetes</taxon>
        <taxon>Micrococcales</taxon>
        <taxon>Dermabacteraceae</taxon>
        <taxon>Brachybacterium</taxon>
    </lineage>
</organism>
<evidence type="ECO:0000256" key="6">
    <source>
        <dbReference type="ARBA" id="ARBA00022806"/>
    </source>
</evidence>
<keyword evidence="9" id="KW-0238">DNA-binding</keyword>
<keyword evidence="5 15" id="KW-0378">Hydrolase</keyword>
<evidence type="ECO:0000256" key="9">
    <source>
        <dbReference type="ARBA" id="ARBA00023125"/>
    </source>
</evidence>
<dbReference type="Gene3D" id="3.40.50.300">
    <property type="entry name" value="P-loop containing nucleotide triphosphate hydrolases"/>
    <property type="match status" value="4"/>
</dbReference>
<dbReference type="GO" id="GO:0005524">
    <property type="term" value="F:ATP binding"/>
    <property type="evidence" value="ECO:0007669"/>
    <property type="project" value="UniProtKB-UniRule"/>
</dbReference>
<evidence type="ECO:0000259" key="18">
    <source>
        <dbReference type="PROSITE" id="PS51217"/>
    </source>
</evidence>
<dbReference type="STRING" id="446465.Bfae_05980"/>
<evidence type="ECO:0000259" key="17">
    <source>
        <dbReference type="PROSITE" id="PS51198"/>
    </source>
</evidence>
<dbReference type="eggNOG" id="COG1074">
    <property type="taxonomic scope" value="Bacteria"/>
</dbReference>
<evidence type="ECO:0000256" key="11">
    <source>
        <dbReference type="ARBA" id="ARBA00023235"/>
    </source>
</evidence>
<dbReference type="GO" id="GO:0004527">
    <property type="term" value="F:exonuclease activity"/>
    <property type="evidence" value="ECO:0007669"/>
    <property type="project" value="UniProtKB-KW"/>
</dbReference>
<dbReference type="PANTHER" id="PTHR11070">
    <property type="entry name" value="UVRD / RECB / PCRA DNA HELICASE FAMILY MEMBER"/>
    <property type="match status" value="1"/>
</dbReference>
<feature type="domain" description="UvrD-like helicase C-terminal" evidence="18">
    <location>
        <begin position="443"/>
        <end position="728"/>
    </location>
</feature>
<evidence type="ECO:0000256" key="1">
    <source>
        <dbReference type="ARBA" id="ARBA00009922"/>
    </source>
</evidence>
<comment type="catalytic activity">
    <reaction evidence="14">
        <text>ATP + H2O = ADP + phosphate + H(+)</text>
        <dbReference type="Rhea" id="RHEA:13065"/>
        <dbReference type="ChEBI" id="CHEBI:15377"/>
        <dbReference type="ChEBI" id="CHEBI:15378"/>
        <dbReference type="ChEBI" id="CHEBI:30616"/>
        <dbReference type="ChEBI" id="CHEBI:43474"/>
        <dbReference type="ChEBI" id="CHEBI:456216"/>
        <dbReference type="EC" id="5.6.2.4"/>
    </reaction>
</comment>
<keyword evidence="6 15" id="KW-0347">Helicase</keyword>
<evidence type="ECO:0000313" key="19">
    <source>
        <dbReference type="EMBL" id="ACU84464.1"/>
    </source>
</evidence>
<dbReference type="HOGENOM" id="CLU_001114_1_2_11"/>
<dbReference type="EC" id="5.6.2.4" evidence="13"/>
<proteinExistence type="inferred from homology"/>
<dbReference type="InterPro" id="IPR014017">
    <property type="entry name" value="DNA_helicase_UvrD-like_C"/>
</dbReference>
<keyword evidence="11" id="KW-0413">Isomerase</keyword>
<feature type="binding site" evidence="15">
    <location>
        <begin position="10"/>
        <end position="17"/>
    </location>
    <ligand>
        <name>ATP</name>
        <dbReference type="ChEBI" id="CHEBI:30616"/>
    </ligand>
</feature>
<dbReference type="PROSITE" id="PS51217">
    <property type="entry name" value="UVRD_HELICASE_CTER"/>
    <property type="match status" value="1"/>
</dbReference>
<dbReference type="PANTHER" id="PTHR11070:SF2">
    <property type="entry name" value="ATP-DEPENDENT DNA HELICASE SRS2"/>
    <property type="match status" value="1"/>
</dbReference>
<dbReference type="Pfam" id="PF00580">
    <property type="entry name" value="UvrD-helicase"/>
    <property type="match status" value="1"/>
</dbReference>
<dbReference type="GO" id="GO:0043138">
    <property type="term" value="F:3'-5' DNA helicase activity"/>
    <property type="evidence" value="ECO:0007669"/>
    <property type="project" value="UniProtKB-EC"/>
</dbReference>
<dbReference type="Proteomes" id="UP000001919">
    <property type="component" value="Chromosome"/>
</dbReference>
<keyword evidence="4" id="KW-0227">DNA damage</keyword>
<dbReference type="OrthoDB" id="9810135at2"/>
<protein>
    <recommendedName>
        <fullName evidence="13">DNA 3'-5' helicase</fullName>
        <ecNumber evidence="13">5.6.2.4</ecNumber>
    </recommendedName>
</protein>
<gene>
    <name evidence="19" type="ordered locus">Bfae_05980</name>
</gene>
<dbReference type="InterPro" id="IPR014016">
    <property type="entry name" value="UvrD-like_ATP-bd"/>
</dbReference>
<evidence type="ECO:0000256" key="8">
    <source>
        <dbReference type="ARBA" id="ARBA00022840"/>
    </source>
</evidence>
<evidence type="ECO:0000256" key="5">
    <source>
        <dbReference type="ARBA" id="ARBA00022801"/>
    </source>
</evidence>
<sequence>MSPTFTLINASAGSGKTHTLTHEIAERIARGLDPSELIATTFTTKAAAELRDRVRRTLLERGQLEAARGVDSALISTVNSVSGELLREFALDAGISPDVQVLDEDRQKAAFRAAIDETAALAGSRAAALLARTEHDGEEEPEMPFGAAPSWRAHVRQLASRARTNLLDETALREGAEAAWEDYREAALPPAAAEDRRGAWLSALDAALTALEAEQRSAEAGEGPFSVKTAGTVRRHLDALEALRREVADPVRAPWSRWAKLAAVASAKAADPEAKGYAYSKDVDHALLGAASTIAEELLENPVLQADVRALITLVMETAADSLEAYRRYKDELGLIDFIDQEVRTLALVRDSARAREVIRSRFRLLAVDEFQDTSPVQLALFLALSELVEDKIWVGDPKQAIYGFRDADPALMLGIIGELDSGRTNLGAAAVRDLEHSWRSQQPVLDLVNEVFPQVFPELPRHRVVMDAAEPATARRAADGHRPGRLEAWLPQVPKRLTHGQHATAVADGIVELLEDEGTCPADIAVLVRSNRRAAEVVQALSDRGVPATGEGVGILASREGRLVRAALAVTLDLSDTLALTELVDQLPDHAAHGRWFEQLTAAPDREARRGVFAQWWQDPVLAGLRELREDCISLTPVEMITALVDALDLPERIRAWSTPDQRLRTLDALRKVAAQYADRARADSAPITLTGLRIELDAVEHGPDLSGMAATRPGAVWVGTIHGAKGLEWSHVVVMLDHSPTERSQTAGAFVVPAPQLDVTAPLAGRSPRYWPGVLPRHAPLQDALADSAHARRRAHAEQEESGRLQYVALTRAADVTVLSGNGSAPVLDALVPAAEADAPPLLTWEAGGAAVHVRGGASLPAQVRSPRGELPPDAATYRARRSPLAATDLTGPAPERPGGPAARFQASGVASAEELGTVGAPRSIGRRLVPDTGGPQWERVGEAIHAYLALPLPHLTAVQREAAAARLVQRWAVSRAVDAAVLQEAGEAWAAFLAAEFPGAEELTEQPITWWNEEDQVMEGWIDTLLRLPGGEIVLVDHKSYPGSEPVRKVREEYLGQMATYAQALTAAGVAPSRILLHLPLRGEVLEVQLAAPDGEPAHAR</sequence>
<feature type="compositionally biased region" description="Low complexity" evidence="16">
    <location>
        <begin position="894"/>
        <end position="906"/>
    </location>
</feature>
<dbReference type="InterPro" id="IPR000212">
    <property type="entry name" value="DNA_helicase_UvrD/REP"/>
</dbReference>
<keyword evidence="8 15" id="KW-0067">ATP-binding</keyword>
<dbReference type="InterPro" id="IPR013986">
    <property type="entry name" value="DExx_box_DNA_helicase_dom_sf"/>
</dbReference>
<feature type="region of interest" description="Disordered" evidence="16">
    <location>
        <begin position="884"/>
        <end position="906"/>
    </location>
</feature>
<dbReference type="Gene3D" id="3.90.320.10">
    <property type="match status" value="1"/>
</dbReference>
<evidence type="ECO:0000256" key="16">
    <source>
        <dbReference type="SAM" id="MobiDB-lite"/>
    </source>
</evidence>
<name>C7MI38_BRAFD</name>
<dbReference type="KEGG" id="bfa:Bfae_05980"/>
<feature type="domain" description="UvrD-like helicase ATP-binding" evidence="17">
    <location>
        <begin position="1"/>
        <end position="442"/>
    </location>
</feature>
<keyword evidence="2" id="KW-0540">Nuclease</keyword>
<dbReference type="GO" id="GO:0003677">
    <property type="term" value="F:DNA binding"/>
    <property type="evidence" value="ECO:0007669"/>
    <property type="project" value="UniProtKB-KW"/>
</dbReference>
<keyword evidence="20" id="KW-1185">Reference proteome</keyword>
<dbReference type="AlphaFoldDB" id="C7MI38"/>
<evidence type="ECO:0000256" key="4">
    <source>
        <dbReference type="ARBA" id="ARBA00022763"/>
    </source>
</evidence>
<dbReference type="GO" id="GO:0016887">
    <property type="term" value="F:ATP hydrolysis activity"/>
    <property type="evidence" value="ECO:0007669"/>
    <property type="project" value="RHEA"/>
</dbReference>
<keyword evidence="3 15" id="KW-0547">Nucleotide-binding</keyword>
<dbReference type="GO" id="GO:0000725">
    <property type="term" value="P:recombinational repair"/>
    <property type="evidence" value="ECO:0007669"/>
    <property type="project" value="TreeGrafter"/>
</dbReference>
<dbReference type="PROSITE" id="PS51198">
    <property type="entry name" value="UVRD_HELICASE_ATP_BIND"/>
    <property type="match status" value="1"/>
</dbReference>
<evidence type="ECO:0000256" key="14">
    <source>
        <dbReference type="ARBA" id="ARBA00048988"/>
    </source>
</evidence>
<accession>C7MI38</accession>
<comment type="catalytic activity">
    <reaction evidence="12">
        <text>Couples ATP hydrolysis with the unwinding of duplex DNA by translocating in the 3'-5' direction.</text>
        <dbReference type="EC" id="5.6.2.4"/>
    </reaction>
</comment>
<evidence type="ECO:0000256" key="13">
    <source>
        <dbReference type="ARBA" id="ARBA00034808"/>
    </source>
</evidence>
<comment type="similarity">
    <text evidence="1">Belongs to the helicase family. UvrD subfamily.</text>
</comment>
<dbReference type="EMBL" id="CP001643">
    <property type="protein sequence ID" value="ACU84464.1"/>
    <property type="molecule type" value="Genomic_DNA"/>
</dbReference>
<evidence type="ECO:0000256" key="12">
    <source>
        <dbReference type="ARBA" id="ARBA00034617"/>
    </source>
</evidence>